<keyword evidence="5" id="KW-0378">Hydrolase</keyword>
<evidence type="ECO:0000259" key="11">
    <source>
        <dbReference type="PROSITE" id="PS50865"/>
    </source>
</evidence>
<dbReference type="InterPro" id="IPR004130">
    <property type="entry name" value="Gpn"/>
</dbReference>
<evidence type="ECO:0000256" key="5">
    <source>
        <dbReference type="ARBA" id="ARBA00022801"/>
    </source>
</evidence>
<keyword evidence="2" id="KW-0479">Metal-binding</keyword>
<dbReference type="SMART" id="SM00248">
    <property type="entry name" value="ANK"/>
    <property type="match status" value="5"/>
</dbReference>
<evidence type="ECO:0000256" key="3">
    <source>
        <dbReference type="ARBA" id="ARBA00022741"/>
    </source>
</evidence>
<dbReference type="AlphaFoldDB" id="A0A7J6L047"/>
<dbReference type="PROSITE" id="PS50865">
    <property type="entry name" value="ZF_MYND_2"/>
    <property type="match status" value="1"/>
</dbReference>
<dbReference type="PANTHER" id="PTHR21231">
    <property type="entry name" value="XPA-BINDING PROTEIN 1-RELATED"/>
    <property type="match status" value="1"/>
</dbReference>
<gene>
    <name evidence="12" type="primary">GPN2</name>
    <name evidence="12" type="ORF">FOZ61_009948</name>
</gene>
<dbReference type="PROSITE" id="PS50088">
    <property type="entry name" value="ANK_REPEAT"/>
    <property type="match status" value="2"/>
</dbReference>
<dbReference type="Gene3D" id="6.10.140.2220">
    <property type="match status" value="1"/>
</dbReference>
<keyword evidence="8" id="KW-0040">ANK repeat</keyword>
<evidence type="ECO:0000256" key="2">
    <source>
        <dbReference type="ARBA" id="ARBA00022723"/>
    </source>
</evidence>
<feature type="region of interest" description="Disordered" evidence="10">
    <location>
        <begin position="51"/>
        <end position="72"/>
    </location>
</feature>
<comment type="similarity">
    <text evidence="1">Belongs to the GPN-loop GTPase family.</text>
</comment>
<keyword evidence="4 9" id="KW-0863">Zinc-finger</keyword>
<dbReference type="Proteomes" id="UP000570595">
    <property type="component" value="Unassembled WGS sequence"/>
</dbReference>
<dbReference type="Gene3D" id="3.40.50.300">
    <property type="entry name" value="P-loop containing nucleotide triphosphate hydrolases"/>
    <property type="match status" value="1"/>
</dbReference>
<dbReference type="PROSITE" id="PS50297">
    <property type="entry name" value="ANK_REP_REGION"/>
    <property type="match status" value="2"/>
</dbReference>
<keyword evidence="7" id="KW-0342">GTP-binding</keyword>
<evidence type="ECO:0000256" key="6">
    <source>
        <dbReference type="ARBA" id="ARBA00022833"/>
    </source>
</evidence>
<evidence type="ECO:0000313" key="12">
    <source>
        <dbReference type="EMBL" id="KAF4652056.1"/>
    </source>
</evidence>
<dbReference type="InterPro" id="IPR027417">
    <property type="entry name" value="P-loop_NTPase"/>
</dbReference>
<dbReference type="GO" id="GO:0008270">
    <property type="term" value="F:zinc ion binding"/>
    <property type="evidence" value="ECO:0007669"/>
    <property type="project" value="UniProtKB-KW"/>
</dbReference>
<dbReference type="EMBL" id="JABAHT010000766">
    <property type="protein sequence ID" value="KAF4652056.1"/>
    <property type="molecule type" value="Genomic_DNA"/>
</dbReference>
<keyword evidence="3" id="KW-0547">Nucleotide-binding</keyword>
<dbReference type="SUPFAM" id="SSF48403">
    <property type="entry name" value="Ankyrin repeat"/>
    <property type="match status" value="1"/>
</dbReference>
<dbReference type="Pfam" id="PF01753">
    <property type="entry name" value="zf-MYND"/>
    <property type="match status" value="1"/>
</dbReference>
<dbReference type="InterPro" id="IPR002893">
    <property type="entry name" value="Znf_MYND"/>
</dbReference>
<dbReference type="InterPro" id="IPR002110">
    <property type="entry name" value="Ankyrin_rpt"/>
</dbReference>
<dbReference type="Pfam" id="PF03029">
    <property type="entry name" value="ATP_bind_1"/>
    <property type="match status" value="2"/>
</dbReference>
<reference evidence="12 13" key="1">
    <citation type="submission" date="2020-04" db="EMBL/GenBank/DDBJ databases">
        <title>Perkinsus olseni comparative genomics.</title>
        <authorList>
            <person name="Bogema D.R."/>
        </authorList>
    </citation>
    <scope>NUCLEOTIDE SEQUENCE [LARGE SCALE GENOMIC DNA]</scope>
    <source>
        <strain evidence="12">ATCC PRA-179</strain>
    </source>
</reference>
<dbReference type="GO" id="GO:0005737">
    <property type="term" value="C:cytoplasm"/>
    <property type="evidence" value="ECO:0007669"/>
    <property type="project" value="TreeGrafter"/>
</dbReference>
<dbReference type="GO" id="GO:0003924">
    <property type="term" value="F:GTPase activity"/>
    <property type="evidence" value="ECO:0007669"/>
    <property type="project" value="TreeGrafter"/>
</dbReference>
<evidence type="ECO:0000313" key="13">
    <source>
        <dbReference type="Proteomes" id="UP000570595"/>
    </source>
</evidence>
<dbReference type="SUPFAM" id="SSF52540">
    <property type="entry name" value="P-loop containing nucleoside triphosphate hydrolases"/>
    <property type="match status" value="1"/>
</dbReference>
<dbReference type="Pfam" id="PF12796">
    <property type="entry name" value="Ank_2"/>
    <property type="match status" value="2"/>
</dbReference>
<proteinExistence type="inferred from homology"/>
<feature type="domain" description="MYND-type" evidence="11">
    <location>
        <begin position="402"/>
        <end position="439"/>
    </location>
</feature>
<dbReference type="Gene3D" id="1.25.40.20">
    <property type="entry name" value="Ankyrin repeat-containing domain"/>
    <property type="match status" value="2"/>
</dbReference>
<keyword evidence="6" id="KW-0862">Zinc</keyword>
<sequence length="777" mass="85714">MRSKPKTPRFGQLVIGPPGSGKSTYCRALRAYLRAAGRQCSVVNLDPASEEPINPRILQEGDNDNDDEDEHDSEATYFDVDAMTLVECWPIVAWKAPIACTLLYLRLASSAKMYSHRSAPFDGVRELVKVDDIAEEHQLGPNGAMVFAMQDLEVNSAWLVDRIEALPVDDYILFDCPGQIELYTHLTVMPHLVQLLTDKRGLDMRLTALNLTDCSVLASEGGNNFISAALSSLAVMLHVELPHLNVLTKCDTLSQFGNQLNRTLDQYLCCGGYSGISSLLPTFLEDEKRGLTRPKSKLIERQDKLVRSLCELIDDYGEVSFIPLSVDDKQSISNLLAHADKANGYAFSRTDPQLCAVEVDEGHDEYSDYYQQRYVNAAYKEDGADADDDAIADPVEAAATHCGYCGSIGANMRCTRCQKIVYCDQRCQRLDWKRHKAQDWSLMTMAEPRGRVSDMLGAILAAGANPNAWSDEPAGKRRTLLQLAIEEGGVVNKDGRNSRGGLGDLHRGGRLYNVQLLLDAKADPNKASEPSADHLPLFTALELEDDVLVRALLLAKADPNIKRTDGGHTPLHLAVRSQLYKSCEMLLRAGADVDAEDAGGRSALHCAGAGPMAIINSLTAFGADPLHTAPRSGETILHTFAAFENTIPDTIDWIALKAPQLLSSQPPPTHLTPLHVAAKRGHFSTCLRLVDRGADLNQRGGRNLRHTAITLADKHGHHELAKALYHRKTMMCTATWSEWLHNPSIQTTIAFIAVMLWLNRALLYDLCLDIATWWYLL</sequence>
<organism evidence="12 13">
    <name type="scientific">Perkinsus olseni</name>
    <name type="common">Perkinsus atlanticus</name>
    <dbReference type="NCBI Taxonomy" id="32597"/>
    <lineage>
        <taxon>Eukaryota</taxon>
        <taxon>Sar</taxon>
        <taxon>Alveolata</taxon>
        <taxon>Perkinsozoa</taxon>
        <taxon>Perkinsea</taxon>
        <taxon>Perkinsida</taxon>
        <taxon>Perkinsidae</taxon>
        <taxon>Perkinsus</taxon>
    </lineage>
</organism>
<evidence type="ECO:0000256" key="1">
    <source>
        <dbReference type="ARBA" id="ARBA00005290"/>
    </source>
</evidence>
<evidence type="ECO:0000256" key="8">
    <source>
        <dbReference type="PROSITE-ProRule" id="PRU00023"/>
    </source>
</evidence>
<evidence type="ECO:0000256" key="7">
    <source>
        <dbReference type="ARBA" id="ARBA00023134"/>
    </source>
</evidence>
<name>A0A7J6L047_PEROL</name>
<feature type="repeat" description="ANK" evidence="8">
    <location>
        <begin position="566"/>
        <end position="598"/>
    </location>
</feature>
<evidence type="ECO:0000256" key="10">
    <source>
        <dbReference type="SAM" id="MobiDB-lite"/>
    </source>
</evidence>
<evidence type="ECO:0000256" key="4">
    <source>
        <dbReference type="ARBA" id="ARBA00022771"/>
    </source>
</evidence>
<evidence type="ECO:0000256" key="9">
    <source>
        <dbReference type="PROSITE-ProRule" id="PRU00134"/>
    </source>
</evidence>
<protein>
    <submittedName>
        <fullName evidence="12">GPN-loop GTPase 2</fullName>
    </submittedName>
</protein>
<feature type="compositionally biased region" description="Acidic residues" evidence="10">
    <location>
        <begin position="61"/>
        <end position="72"/>
    </location>
</feature>
<dbReference type="SUPFAM" id="SSF144232">
    <property type="entry name" value="HIT/MYND zinc finger-like"/>
    <property type="match status" value="1"/>
</dbReference>
<dbReference type="GO" id="GO:0005525">
    <property type="term" value="F:GTP binding"/>
    <property type="evidence" value="ECO:0007669"/>
    <property type="project" value="UniProtKB-KW"/>
</dbReference>
<dbReference type="PANTHER" id="PTHR21231:SF3">
    <property type="entry name" value="GPN-LOOP GTPASE 2"/>
    <property type="match status" value="1"/>
</dbReference>
<accession>A0A7J6L047</accession>
<dbReference type="InterPro" id="IPR036770">
    <property type="entry name" value="Ankyrin_rpt-contain_sf"/>
</dbReference>
<comment type="caution">
    <text evidence="12">The sequence shown here is derived from an EMBL/GenBank/DDBJ whole genome shotgun (WGS) entry which is preliminary data.</text>
</comment>
<dbReference type="OrthoDB" id="5839at2759"/>
<feature type="repeat" description="ANK" evidence="8">
    <location>
        <begin position="669"/>
        <end position="701"/>
    </location>
</feature>